<feature type="transmembrane region" description="Helical" evidence="5">
    <location>
        <begin position="340"/>
        <end position="362"/>
    </location>
</feature>
<proteinExistence type="predicted"/>
<keyword evidence="2 5" id="KW-0812">Transmembrane</keyword>
<accession>A0ABT5TXL3</accession>
<feature type="domain" description="O-antigen ligase-related" evidence="6">
    <location>
        <begin position="224"/>
        <end position="355"/>
    </location>
</feature>
<dbReference type="Pfam" id="PF04932">
    <property type="entry name" value="Wzy_C"/>
    <property type="match status" value="1"/>
</dbReference>
<feature type="transmembrane region" description="Helical" evidence="5">
    <location>
        <begin position="102"/>
        <end position="124"/>
    </location>
</feature>
<feature type="transmembrane region" description="Helical" evidence="5">
    <location>
        <begin position="219"/>
        <end position="249"/>
    </location>
</feature>
<feature type="transmembrane region" description="Helical" evidence="5">
    <location>
        <begin position="73"/>
        <end position="90"/>
    </location>
</feature>
<dbReference type="EMBL" id="JARACI010000981">
    <property type="protein sequence ID" value="MDD9206812.1"/>
    <property type="molecule type" value="Genomic_DNA"/>
</dbReference>
<evidence type="ECO:0000256" key="5">
    <source>
        <dbReference type="SAM" id="Phobius"/>
    </source>
</evidence>
<dbReference type="Proteomes" id="UP001165561">
    <property type="component" value="Unassembled WGS sequence"/>
</dbReference>
<feature type="transmembrane region" description="Helical" evidence="5">
    <location>
        <begin position="42"/>
        <end position="61"/>
    </location>
</feature>
<feature type="transmembrane region" description="Helical" evidence="5">
    <location>
        <begin position="130"/>
        <end position="147"/>
    </location>
</feature>
<keyword evidence="7" id="KW-0436">Ligase</keyword>
<evidence type="ECO:0000313" key="7">
    <source>
        <dbReference type="EMBL" id="MDD9206812.1"/>
    </source>
</evidence>
<dbReference type="InterPro" id="IPR051533">
    <property type="entry name" value="WaaL-like"/>
</dbReference>
<name>A0ABT5TXL3_9MICO</name>
<comment type="subcellular location">
    <subcellularLocation>
        <location evidence="1">Membrane</location>
        <topology evidence="1">Multi-pass membrane protein</topology>
    </subcellularLocation>
</comment>
<feature type="transmembrane region" description="Helical" evidence="5">
    <location>
        <begin position="159"/>
        <end position="178"/>
    </location>
</feature>
<comment type="caution">
    <text evidence="7">The sequence shown here is derived from an EMBL/GenBank/DDBJ whole genome shotgun (WGS) entry which is preliminary data.</text>
</comment>
<gene>
    <name evidence="7" type="ORF">PU560_10085</name>
</gene>
<dbReference type="InterPro" id="IPR007016">
    <property type="entry name" value="O-antigen_ligase-rel_domated"/>
</dbReference>
<evidence type="ECO:0000256" key="4">
    <source>
        <dbReference type="ARBA" id="ARBA00023136"/>
    </source>
</evidence>
<reference evidence="7" key="1">
    <citation type="submission" date="2023-02" db="EMBL/GenBank/DDBJ databases">
        <title>Georgenia sp.10Sc9-8, isolated from a soil sample collected from the Taklamakan desert.</title>
        <authorList>
            <person name="Liu S."/>
        </authorList>
    </citation>
    <scope>NUCLEOTIDE SEQUENCE</scope>
    <source>
        <strain evidence="7">10Sc9-8</strain>
    </source>
</reference>
<dbReference type="PANTHER" id="PTHR37422">
    <property type="entry name" value="TEICHURONIC ACID BIOSYNTHESIS PROTEIN TUAE"/>
    <property type="match status" value="1"/>
</dbReference>
<evidence type="ECO:0000256" key="1">
    <source>
        <dbReference type="ARBA" id="ARBA00004141"/>
    </source>
</evidence>
<evidence type="ECO:0000256" key="2">
    <source>
        <dbReference type="ARBA" id="ARBA00022692"/>
    </source>
</evidence>
<keyword evidence="8" id="KW-1185">Reference proteome</keyword>
<keyword evidence="3 5" id="KW-1133">Transmembrane helix</keyword>
<dbReference type="GO" id="GO:0016874">
    <property type="term" value="F:ligase activity"/>
    <property type="evidence" value="ECO:0007669"/>
    <property type="project" value="UniProtKB-KW"/>
</dbReference>
<evidence type="ECO:0000256" key="3">
    <source>
        <dbReference type="ARBA" id="ARBA00022989"/>
    </source>
</evidence>
<evidence type="ECO:0000313" key="8">
    <source>
        <dbReference type="Proteomes" id="UP001165561"/>
    </source>
</evidence>
<evidence type="ECO:0000259" key="6">
    <source>
        <dbReference type="Pfam" id="PF04932"/>
    </source>
</evidence>
<keyword evidence="4 5" id="KW-0472">Membrane</keyword>
<dbReference type="PANTHER" id="PTHR37422:SF13">
    <property type="entry name" value="LIPOPOLYSACCHARIDE BIOSYNTHESIS PROTEIN PA4999-RELATED"/>
    <property type="match status" value="1"/>
</dbReference>
<protein>
    <submittedName>
        <fullName evidence="7">O-antigen ligase family protein</fullName>
    </submittedName>
</protein>
<feature type="transmembrane region" description="Helical" evidence="5">
    <location>
        <begin position="256"/>
        <end position="276"/>
    </location>
</feature>
<sequence>MLEGLSDVALTALIPAAVLTWMGVLALVLWHRMAQRGGPWEFQALLIVTGPLIMVGIFFYPDEGTAGGIVPRLVAALSSLSVALSILLALRSVGAPRRFVGGMVAAVAAYFLALVVSAMVARSSGIPTEYLTTPILLLAVLVSGAYTRDEAIDVSRWSLRTIIALSLAAAVLLPSTAFNTSEARTIFGLNRLEGITSHPNTLGALAVLAFLLELRSRSIVWMGAALTALVLAQSNTAWAALLVGVLCLVRASALRIGVYGALIGGAGALLLSPAVAKSVMVLLTDERATTLNGRTTIWQAALAGFKDNALFGYGPGLLDDAYRARYLPQFDAAAQAHNQFVQSMAGAGILGAATLIALVSVLVRYSWKARQTDGGLSLALTAILVMRSLTETPLRPVGPGTSTFFLLVTFAIVAATHSEWASQHERALPVRPLVSRTERLALTRKSR</sequence>
<feature type="transmembrane region" description="Helical" evidence="5">
    <location>
        <begin position="12"/>
        <end position="30"/>
    </location>
</feature>
<organism evidence="7 8">
    <name type="scientific">Georgenia halotolerans</name>
    <dbReference type="NCBI Taxonomy" id="3028317"/>
    <lineage>
        <taxon>Bacteria</taxon>
        <taxon>Bacillati</taxon>
        <taxon>Actinomycetota</taxon>
        <taxon>Actinomycetes</taxon>
        <taxon>Micrococcales</taxon>
        <taxon>Bogoriellaceae</taxon>
        <taxon>Georgenia</taxon>
    </lineage>
</organism>